<reference evidence="2" key="1">
    <citation type="submission" date="2016-10" db="EMBL/GenBank/DDBJ databases">
        <authorList>
            <person name="Varghese N."/>
            <person name="Submissions S."/>
        </authorList>
    </citation>
    <scope>NUCLEOTIDE SEQUENCE [LARGE SCALE GENOMIC DNA]</scope>
    <source>
        <strain evidence="2">NRRL B-59562</strain>
    </source>
</reference>
<gene>
    <name evidence="1" type="ORF">SAMN05216287_3700</name>
</gene>
<dbReference type="PROSITE" id="PS51257">
    <property type="entry name" value="PROKAR_LIPOPROTEIN"/>
    <property type="match status" value="1"/>
</dbReference>
<keyword evidence="2" id="KW-1185">Reference proteome</keyword>
<organism evidence="1 2">
    <name type="scientific">Pseudomonas kuykendallii</name>
    <dbReference type="NCBI Taxonomy" id="1007099"/>
    <lineage>
        <taxon>Bacteria</taxon>
        <taxon>Pseudomonadati</taxon>
        <taxon>Pseudomonadota</taxon>
        <taxon>Gammaproteobacteria</taxon>
        <taxon>Pseudomonadales</taxon>
        <taxon>Pseudomonadaceae</taxon>
        <taxon>Pseudomonas</taxon>
    </lineage>
</organism>
<accession>A0A1H3EFU8</accession>
<protein>
    <submittedName>
        <fullName evidence="1">Uncharacterized protein</fullName>
    </submittedName>
</protein>
<sequence>MKISIRGLLAALLVTLGCYTWDAALGLDSL</sequence>
<dbReference type="Proteomes" id="UP000243778">
    <property type="component" value="Unassembled WGS sequence"/>
</dbReference>
<proteinExistence type="predicted"/>
<name>A0A1H3EFU8_9PSED</name>
<dbReference type="STRING" id="1007099.SAMN05216287_3700"/>
<evidence type="ECO:0000313" key="2">
    <source>
        <dbReference type="Proteomes" id="UP000243778"/>
    </source>
</evidence>
<evidence type="ECO:0000313" key="1">
    <source>
        <dbReference type="EMBL" id="SDX77505.1"/>
    </source>
</evidence>
<dbReference type="AlphaFoldDB" id="A0A1H3EFU8"/>
<dbReference type="EMBL" id="FNNU01000006">
    <property type="protein sequence ID" value="SDX77505.1"/>
    <property type="molecule type" value="Genomic_DNA"/>
</dbReference>